<dbReference type="KEGG" id="pfj:MYCFIDRAFT_176822"/>
<evidence type="ECO:0000256" key="2">
    <source>
        <dbReference type="SAM" id="Phobius"/>
    </source>
</evidence>
<dbReference type="VEuPathDB" id="FungiDB:MYCFIDRAFT_176822"/>
<keyword evidence="2" id="KW-1133">Transmembrane helix</keyword>
<evidence type="ECO:0000313" key="3">
    <source>
        <dbReference type="EMBL" id="EME81534.1"/>
    </source>
</evidence>
<proteinExistence type="predicted"/>
<dbReference type="OrthoDB" id="4143071at2759"/>
<feature type="compositionally biased region" description="Basic and acidic residues" evidence="1">
    <location>
        <begin position="73"/>
        <end position="87"/>
    </location>
</feature>
<name>M2ZR49_PSEFD</name>
<feature type="compositionally biased region" description="Basic residues" evidence="1">
    <location>
        <begin position="43"/>
        <end position="56"/>
    </location>
</feature>
<organism evidence="3 4">
    <name type="scientific">Pseudocercospora fijiensis (strain CIRAD86)</name>
    <name type="common">Black leaf streak disease fungus</name>
    <name type="synonym">Mycosphaerella fijiensis</name>
    <dbReference type="NCBI Taxonomy" id="383855"/>
    <lineage>
        <taxon>Eukaryota</taxon>
        <taxon>Fungi</taxon>
        <taxon>Dikarya</taxon>
        <taxon>Ascomycota</taxon>
        <taxon>Pezizomycotina</taxon>
        <taxon>Dothideomycetes</taxon>
        <taxon>Dothideomycetidae</taxon>
        <taxon>Mycosphaerellales</taxon>
        <taxon>Mycosphaerellaceae</taxon>
        <taxon>Pseudocercospora</taxon>
    </lineage>
</organism>
<keyword evidence="2" id="KW-0472">Membrane</keyword>
<evidence type="ECO:0000313" key="4">
    <source>
        <dbReference type="Proteomes" id="UP000016932"/>
    </source>
</evidence>
<dbReference type="AlphaFoldDB" id="M2ZR49"/>
<gene>
    <name evidence="3" type="ORF">MYCFIDRAFT_176822</name>
</gene>
<keyword evidence="4" id="KW-1185">Reference proteome</keyword>
<feature type="transmembrane region" description="Helical" evidence="2">
    <location>
        <begin position="240"/>
        <end position="262"/>
    </location>
</feature>
<dbReference type="GeneID" id="19333635"/>
<sequence length="408" mass="46068">MQGSPPEAAGNRVVTAASGKARLQCCSIPRRSGTLRISQPPPYHRHHHHHHHHHDARSHTPPPCLTPNLARIPEARDEPGPRDSQENLVELRFRMATVEDADMHYDAHGHGPAPGETAEQHAAHAYFEPIRHWGLGRKQEAILFYGFAIPSDRFLRQDDFPRIHRHRHRLARVMGDCLASDRRAHGAASKLDERRSKPEGPEAVSLLVCEITETDDCASMNFWRPGNQCDNMPAHLHPSISYWLVFLLFFIFNTVGCVMNAYNNITWECDRLHYEEGEPAMKHTRLAILGIPTVTGSFLGAESRFLIHSSNACTYGYDRPMIECLINNSTFSSCPENPEALSRAALRIPTDLFRSASVSLTRQASLPLTLASNQLTNGPTLFRPRLVSAQLGNLYYSLEVLKCYYYHY</sequence>
<protein>
    <submittedName>
        <fullName evidence="3">Uncharacterized protein</fullName>
    </submittedName>
</protein>
<dbReference type="EMBL" id="KB446560">
    <property type="protein sequence ID" value="EME81534.1"/>
    <property type="molecule type" value="Genomic_DNA"/>
</dbReference>
<accession>M2ZR49</accession>
<dbReference type="Proteomes" id="UP000016932">
    <property type="component" value="Unassembled WGS sequence"/>
</dbReference>
<feature type="region of interest" description="Disordered" evidence="1">
    <location>
        <begin position="32"/>
        <end position="87"/>
    </location>
</feature>
<reference evidence="3 4" key="1">
    <citation type="journal article" date="2012" name="PLoS Pathog.">
        <title>Diverse lifestyles and strategies of plant pathogenesis encoded in the genomes of eighteen Dothideomycetes fungi.</title>
        <authorList>
            <person name="Ohm R.A."/>
            <person name="Feau N."/>
            <person name="Henrissat B."/>
            <person name="Schoch C.L."/>
            <person name="Horwitz B.A."/>
            <person name="Barry K.W."/>
            <person name="Condon B.J."/>
            <person name="Copeland A.C."/>
            <person name="Dhillon B."/>
            <person name="Glaser F."/>
            <person name="Hesse C.N."/>
            <person name="Kosti I."/>
            <person name="LaButti K."/>
            <person name="Lindquist E.A."/>
            <person name="Lucas S."/>
            <person name="Salamov A.A."/>
            <person name="Bradshaw R.E."/>
            <person name="Ciuffetti L."/>
            <person name="Hamelin R.C."/>
            <person name="Kema G.H.J."/>
            <person name="Lawrence C."/>
            <person name="Scott J.A."/>
            <person name="Spatafora J.W."/>
            <person name="Turgeon B.G."/>
            <person name="de Wit P.J.G.M."/>
            <person name="Zhong S."/>
            <person name="Goodwin S.B."/>
            <person name="Grigoriev I.V."/>
        </authorList>
    </citation>
    <scope>NUCLEOTIDE SEQUENCE [LARGE SCALE GENOMIC DNA]</scope>
    <source>
        <strain evidence="3 4">CIRAD86</strain>
    </source>
</reference>
<dbReference type="RefSeq" id="XP_007928706.1">
    <property type="nucleotide sequence ID" value="XM_007930515.1"/>
</dbReference>
<keyword evidence="2" id="KW-0812">Transmembrane</keyword>
<dbReference type="eggNOG" id="ENOG502R91X">
    <property type="taxonomic scope" value="Eukaryota"/>
</dbReference>
<evidence type="ECO:0000256" key="1">
    <source>
        <dbReference type="SAM" id="MobiDB-lite"/>
    </source>
</evidence>
<dbReference type="HOGENOM" id="CLU_674601_0_0_1"/>